<evidence type="ECO:0000313" key="2">
    <source>
        <dbReference type="EMBL" id="GGF52674.1"/>
    </source>
</evidence>
<dbReference type="AlphaFoldDB" id="A0A917BSD3"/>
<organism evidence="2 3">
    <name type="scientific">Terasakiella brassicae</name>
    <dbReference type="NCBI Taxonomy" id="1634917"/>
    <lineage>
        <taxon>Bacteria</taxon>
        <taxon>Pseudomonadati</taxon>
        <taxon>Pseudomonadota</taxon>
        <taxon>Alphaproteobacteria</taxon>
        <taxon>Rhodospirillales</taxon>
        <taxon>Terasakiellaceae</taxon>
        <taxon>Terasakiella</taxon>
    </lineage>
</organism>
<accession>A0A917BSD3</accession>
<gene>
    <name evidence="2" type="ORF">GCM10011332_02390</name>
</gene>
<name>A0A917BSD3_9PROT</name>
<reference evidence="2" key="2">
    <citation type="submission" date="2020-09" db="EMBL/GenBank/DDBJ databases">
        <authorList>
            <person name="Sun Q."/>
            <person name="Zhou Y."/>
        </authorList>
    </citation>
    <scope>NUCLEOTIDE SEQUENCE</scope>
    <source>
        <strain evidence="2">CGMCC 1.15254</strain>
    </source>
</reference>
<sequence length="569" mass="64104">MMRMPTPPKEGSSGTDSAPVGGVNAFAQLMNLGPNTDKVTLMAVIDNAVTQILSELANHEAGDLTPDILVKVQTALSFLEKCLAFKDQEFSAFARKRAGELENALANTIKRIQAAGRKPIEVERQTETEGPAQAPQAVSEPEKNEPPSALLSAPDKPVSKKFAYEREEKILIDYAYNRLCKRLAFLRGDSTVVEKGKAVEISGIHEDGVPPLFLLSPRFPEILRQPFVELIREKRDLLSRRVYSHTDSSDNDEEVLRLYREDRYRDIDGIVGLAFDDWAGEIARAGIAGLPQEIKVFGAKKRDESSGGLGSSLKKVFAFGKKDKKESVKAKAQQKETTPIRVHKEWQRLESQGVFNLSQHFSFGLLSYALQLSEKQFETEYECISQIVNQQEKPDVGPVVTNLSRLYKFYDNIFFDLVIVVLFQRKNKFDINMLQAACMSQNFVVDRLPLTMDELRRRPMEHAKYVLSCLNDTTLSPEKLKPALKDYFFVHETVHASKVGKRIQASENLLKRQGDKLKGAAKQIVEEVLTILGEIKNLKKEQEEEGVFLGEEIQTTIDEGIERALLFIR</sequence>
<evidence type="ECO:0000256" key="1">
    <source>
        <dbReference type="SAM" id="MobiDB-lite"/>
    </source>
</evidence>
<keyword evidence="3" id="KW-1185">Reference proteome</keyword>
<feature type="region of interest" description="Disordered" evidence="1">
    <location>
        <begin position="123"/>
        <end position="155"/>
    </location>
</feature>
<proteinExistence type="predicted"/>
<reference evidence="2" key="1">
    <citation type="journal article" date="2014" name="Int. J. Syst. Evol. Microbiol.">
        <title>Complete genome sequence of Corynebacterium casei LMG S-19264T (=DSM 44701T), isolated from a smear-ripened cheese.</title>
        <authorList>
            <consortium name="US DOE Joint Genome Institute (JGI-PGF)"/>
            <person name="Walter F."/>
            <person name="Albersmeier A."/>
            <person name="Kalinowski J."/>
            <person name="Ruckert C."/>
        </authorList>
    </citation>
    <scope>NUCLEOTIDE SEQUENCE</scope>
    <source>
        <strain evidence="2">CGMCC 1.15254</strain>
    </source>
</reference>
<dbReference type="Proteomes" id="UP000632498">
    <property type="component" value="Unassembled WGS sequence"/>
</dbReference>
<comment type="caution">
    <text evidence="2">The sequence shown here is derived from an EMBL/GenBank/DDBJ whole genome shotgun (WGS) entry which is preliminary data.</text>
</comment>
<protein>
    <submittedName>
        <fullName evidence="2">Uncharacterized protein</fullName>
    </submittedName>
</protein>
<dbReference type="EMBL" id="BMHV01000002">
    <property type="protein sequence ID" value="GGF52674.1"/>
    <property type="molecule type" value="Genomic_DNA"/>
</dbReference>
<evidence type="ECO:0000313" key="3">
    <source>
        <dbReference type="Proteomes" id="UP000632498"/>
    </source>
</evidence>